<feature type="binding site" evidence="8">
    <location>
        <position position="203"/>
    </location>
    <ligand>
        <name>substrate</name>
    </ligand>
</feature>
<dbReference type="FunFam" id="3.30.420.40:FF:000040">
    <property type="entry name" value="tRNA N6-adenosine threonylcarbamoyltransferase"/>
    <property type="match status" value="1"/>
</dbReference>
<feature type="binding site" evidence="8">
    <location>
        <position position="354"/>
    </location>
    <ligand>
        <name>Fe cation</name>
        <dbReference type="ChEBI" id="CHEBI:24875"/>
    </ligand>
</feature>
<dbReference type="EC" id="2.3.1.234" evidence="8"/>
<feature type="binding site" evidence="8">
    <location>
        <position position="136"/>
    </location>
    <ligand>
        <name>Fe cation</name>
        <dbReference type="ChEBI" id="CHEBI:24875"/>
    </ligand>
</feature>
<dbReference type="InterPro" id="IPR017861">
    <property type="entry name" value="KAE1/TsaD"/>
</dbReference>
<feature type="binding site" evidence="8">
    <location>
        <begin position="170"/>
        <end position="174"/>
    </location>
    <ligand>
        <name>substrate</name>
    </ligand>
</feature>
<dbReference type="GO" id="GO:0061711">
    <property type="term" value="F:tRNA N(6)-L-threonylcarbamoyladenine synthase activity"/>
    <property type="evidence" value="ECO:0007669"/>
    <property type="project" value="UniProtKB-EC"/>
</dbReference>
<dbReference type="Pfam" id="PF00814">
    <property type="entry name" value="TsaD"/>
    <property type="match status" value="1"/>
</dbReference>
<evidence type="ECO:0000256" key="3">
    <source>
        <dbReference type="ARBA" id="ARBA00022694"/>
    </source>
</evidence>
<feature type="binding site" evidence="8">
    <location>
        <position position="140"/>
    </location>
    <ligand>
        <name>Fe cation</name>
        <dbReference type="ChEBI" id="CHEBI:24875"/>
    </ligand>
</feature>
<keyword evidence="1 8" id="KW-0963">Cytoplasm</keyword>
<keyword evidence="9" id="KW-1133">Transmembrane helix</keyword>
<evidence type="ECO:0000256" key="2">
    <source>
        <dbReference type="ARBA" id="ARBA00022679"/>
    </source>
</evidence>
<dbReference type="HAMAP" id="MF_01445">
    <property type="entry name" value="TsaD"/>
    <property type="match status" value="1"/>
</dbReference>
<dbReference type="PRINTS" id="PR00789">
    <property type="entry name" value="OSIALOPTASE"/>
</dbReference>
<evidence type="ECO:0000256" key="8">
    <source>
        <dbReference type="HAMAP-Rule" id="MF_01445"/>
    </source>
</evidence>
<keyword evidence="5 8" id="KW-0408">Iron</keyword>
<comment type="similarity">
    <text evidence="8">Belongs to the KAE1 / TsaD family.</text>
</comment>
<comment type="function">
    <text evidence="8">Required for the formation of a threonylcarbamoyl group on adenosine at position 37 (t(6)A37) in tRNAs that read codons beginning with adenine. Is involved in the transfer of the threonylcarbamoyl moiety of threonylcarbamoyl-AMP (TC-AMP) to the N6 group of A37, together with TsaE and TsaB. TsaD likely plays a direct catalytic role in this reaction.</text>
</comment>
<evidence type="ECO:0000259" key="10">
    <source>
        <dbReference type="Pfam" id="PF00814"/>
    </source>
</evidence>
<evidence type="ECO:0000256" key="6">
    <source>
        <dbReference type="ARBA" id="ARBA00023315"/>
    </source>
</evidence>
<comment type="cofactor">
    <cofactor evidence="8">
        <name>Fe(2+)</name>
        <dbReference type="ChEBI" id="CHEBI:29033"/>
    </cofactor>
    <text evidence="8">Binds 1 Fe(2+) ion per subunit.</text>
</comment>
<keyword evidence="3 8" id="KW-0819">tRNA processing</keyword>
<feature type="binding site" evidence="8">
    <location>
        <position position="220"/>
    </location>
    <ligand>
        <name>substrate</name>
    </ligand>
</feature>
<dbReference type="NCBIfam" id="TIGR03723">
    <property type="entry name" value="T6A_TsaD_YgjD"/>
    <property type="match status" value="1"/>
</dbReference>
<feature type="transmembrane region" description="Helical" evidence="9">
    <location>
        <begin position="162"/>
        <end position="181"/>
    </location>
</feature>
<protein>
    <recommendedName>
        <fullName evidence="8">tRNA N6-adenosine threonylcarbamoyltransferase</fullName>
        <ecNumber evidence="8">2.3.1.234</ecNumber>
    </recommendedName>
    <alternativeName>
        <fullName evidence="8">N6-L-threonylcarbamoyladenine synthase</fullName>
        <shortName evidence="8">t(6)A synthase</shortName>
    </alternativeName>
    <alternativeName>
        <fullName evidence="8">t(6)A37 threonylcarbamoyladenosine biosynthesis protein TsaD</fullName>
    </alternativeName>
    <alternativeName>
        <fullName evidence="8">tRNA threonylcarbamoyladenosine biosynthesis protein TsaD</fullName>
    </alternativeName>
</protein>
<gene>
    <name evidence="8" type="primary">tsaD</name>
    <name evidence="11" type="ORF">COV54_01210</name>
</gene>
<dbReference type="SUPFAM" id="SSF53067">
    <property type="entry name" value="Actin-like ATPase domain"/>
    <property type="match status" value="2"/>
</dbReference>
<dbReference type="EMBL" id="PCWR01000029">
    <property type="protein sequence ID" value="PIR07402.1"/>
    <property type="molecule type" value="Genomic_DNA"/>
</dbReference>
<feature type="transmembrane region" description="Helical" evidence="9">
    <location>
        <begin position="340"/>
        <end position="365"/>
    </location>
</feature>
<evidence type="ECO:0000256" key="9">
    <source>
        <dbReference type="SAM" id="Phobius"/>
    </source>
</evidence>
<dbReference type="GO" id="GO:0005506">
    <property type="term" value="F:iron ion binding"/>
    <property type="evidence" value="ECO:0007669"/>
    <property type="project" value="UniProtKB-UniRule"/>
</dbReference>
<keyword evidence="6 8" id="KW-0012">Acyltransferase</keyword>
<dbReference type="PANTHER" id="PTHR11735">
    <property type="entry name" value="TRNA N6-ADENOSINE THREONYLCARBAMOYLTRANSFERASE"/>
    <property type="match status" value="1"/>
</dbReference>
<dbReference type="Proteomes" id="UP000228867">
    <property type="component" value="Unassembled WGS sequence"/>
</dbReference>
<organism evidence="11 12">
    <name type="scientific">Candidatus Jorgensenbacteria bacterium CG11_big_fil_rev_8_21_14_0_20_38_23</name>
    <dbReference type="NCBI Taxonomy" id="1974594"/>
    <lineage>
        <taxon>Bacteria</taxon>
        <taxon>Candidatus Joergenseniibacteriota</taxon>
    </lineage>
</organism>
<sequence length="383" mass="42207">MKILAIETSCDETALALVEANGGLRLPHFKVLKNFVSSQIAVHRPWGGVVPNLAKREHLKNLPIIFQIIMKPELKNKKTLRIHQPLFLIPKVEALAVTVGPGLEPALWTGINFAKDLKANYFSSAGQKIPLVGVNHLEGHLYSFLLPGAVNEKVYKKFGLKAIFPAIALIISGGHTVLLCLESLAKWKKLGETRDDAAGEAFDKVARMLGLSYPGGPEVEKAAKKGNPKAILFPRPMFYAKNYDFSFSGLKTAVLYFIRDAKQQMHSNAAKYLSRHSHPFVVSNRDADIAASFQSAVIDVLVAKTIRAVREFHAKSILLSGGVAANKKIRTAFRSESRKIGVYFFAPSIVFNTDNAVMIAAAAYINYLRKKNRSLRAQSNLSL</sequence>
<accession>A0A2H0NET4</accession>
<comment type="caution">
    <text evidence="11">The sequence shown here is derived from an EMBL/GenBank/DDBJ whole genome shotgun (WGS) entry which is preliminary data.</text>
</comment>
<evidence type="ECO:0000256" key="1">
    <source>
        <dbReference type="ARBA" id="ARBA00022490"/>
    </source>
</evidence>
<keyword evidence="9" id="KW-0472">Membrane</keyword>
<evidence type="ECO:0000256" key="7">
    <source>
        <dbReference type="ARBA" id="ARBA00048117"/>
    </source>
</evidence>
<dbReference type="GO" id="GO:0005737">
    <property type="term" value="C:cytoplasm"/>
    <property type="evidence" value="ECO:0007669"/>
    <property type="project" value="UniProtKB-SubCell"/>
</dbReference>
<comment type="catalytic activity">
    <reaction evidence="7 8">
        <text>L-threonylcarbamoyladenylate + adenosine(37) in tRNA = N(6)-L-threonylcarbamoyladenosine(37) in tRNA + AMP + H(+)</text>
        <dbReference type="Rhea" id="RHEA:37059"/>
        <dbReference type="Rhea" id="RHEA-COMP:10162"/>
        <dbReference type="Rhea" id="RHEA-COMP:10163"/>
        <dbReference type="ChEBI" id="CHEBI:15378"/>
        <dbReference type="ChEBI" id="CHEBI:73682"/>
        <dbReference type="ChEBI" id="CHEBI:74411"/>
        <dbReference type="ChEBI" id="CHEBI:74418"/>
        <dbReference type="ChEBI" id="CHEBI:456215"/>
        <dbReference type="EC" id="2.3.1.234"/>
    </reaction>
</comment>
<dbReference type="PANTHER" id="PTHR11735:SF6">
    <property type="entry name" value="TRNA N6-ADENOSINE THREONYLCARBAMOYLTRANSFERASE, MITOCHONDRIAL"/>
    <property type="match status" value="1"/>
</dbReference>
<evidence type="ECO:0000313" key="12">
    <source>
        <dbReference type="Proteomes" id="UP000228867"/>
    </source>
</evidence>
<feature type="domain" description="Gcp-like" evidence="10">
    <location>
        <begin position="30"/>
        <end position="360"/>
    </location>
</feature>
<keyword evidence="2 8" id="KW-0808">Transferase</keyword>
<dbReference type="InterPro" id="IPR043129">
    <property type="entry name" value="ATPase_NBD"/>
</dbReference>
<comment type="subcellular location">
    <subcellularLocation>
        <location evidence="8">Cytoplasm</location>
    </subcellularLocation>
</comment>
<dbReference type="AlphaFoldDB" id="A0A2H0NET4"/>
<dbReference type="InterPro" id="IPR000905">
    <property type="entry name" value="Gcp-like_dom"/>
</dbReference>
<dbReference type="Gene3D" id="3.30.420.40">
    <property type="match status" value="2"/>
</dbReference>
<dbReference type="GO" id="GO:0002949">
    <property type="term" value="P:tRNA threonylcarbamoyladenosine modification"/>
    <property type="evidence" value="ECO:0007669"/>
    <property type="project" value="UniProtKB-UniRule"/>
</dbReference>
<dbReference type="NCBIfam" id="TIGR00329">
    <property type="entry name" value="gcp_kae1"/>
    <property type="match status" value="1"/>
</dbReference>
<evidence type="ECO:0000256" key="4">
    <source>
        <dbReference type="ARBA" id="ARBA00022723"/>
    </source>
</evidence>
<feature type="binding site" evidence="8">
    <location>
        <position position="216"/>
    </location>
    <ligand>
        <name>substrate</name>
    </ligand>
</feature>
<proteinExistence type="inferred from homology"/>
<keyword evidence="9" id="KW-0812">Transmembrane</keyword>
<evidence type="ECO:0000313" key="11">
    <source>
        <dbReference type="EMBL" id="PIR07402.1"/>
    </source>
</evidence>
<evidence type="ECO:0000256" key="5">
    <source>
        <dbReference type="ARBA" id="ARBA00023004"/>
    </source>
</evidence>
<keyword evidence="4 8" id="KW-0479">Metal-binding</keyword>
<dbReference type="InterPro" id="IPR022450">
    <property type="entry name" value="TsaD"/>
</dbReference>
<feature type="binding site" evidence="8">
    <location>
        <position position="326"/>
    </location>
    <ligand>
        <name>substrate</name>
    </ligand>
</feature>
<name>A0A2H0NET4_9BACT</name>
<reference evidence="11 12" key="1">
    <citation type="submission" date="2017-09" db="EMBL/GenBank/DDBJ databases">
        <title>Depth-based differentiation of microbial function through sediment-hosted aquifers and enrichment of novel symbionts in the deep terrestrial subsurface.</title>
        <authorList>
            <person name="Probst A.J."/>
            <person name="Ladd B."/>
            <person name="Jarett J.K."/>
            <person name="Geller-Mcgrath D.E."/>
            <person name="Sieber C.M."/>
            <person name="Emerson J.B."/>
            <person name="Anantharaman K."/>
            <person name="Thomas B.C."/>
            <person name="Malmstrom R."/>
            <person name="Stieglmeier M."/>
            <person name="Klingl A."/>
            <person name="Woyke T."/>
            <person name="Ryan C.M."/>
            <person name="Banfield J.F."/>
        </authorList>
    </citation>
    <scope>NUCLEOTIDE SEQUENCE [LARGE SCALE GENOMIC DNA]</scope>
    <source>
        <strain evidence="11">CG11_big_fil_rev_8_21_14_0_20_38_23</strain>
    </source>
</reference>